<dbReference type="Pfam" id="PF06165">
    <property type="entry name" value="GH94_b-supersand"/>
    <property type="match status" value="2"/>
</dbReference>
<dbReference type="PANTHER" id="PTHR37469">
    <property type="entry name" value="CELLOBIONIC ACID PHOSPHORYLASE-RELATED"/>
    <property type="match status" value="1"/>
</dbReference>
<dbReference type="SMART" id="SM01068">
    <property type="entry name" value="CBM_X"/>
    <property type="match status" value="2"/>
</dbReference>
<feature type="transmembrane region" description="Helical" evidence="4">
    <location>
        <begin position="863"/>
        <end position="885"/>
    </location>
</feature>
<dbReference type="InterPro" id="IPR037820">
    <property type="entry name" value="GH94N_NdvB"/>
</dbReference>
<organism evidence="8 9">
    <name type="scientific">Tianweitania aestuarii</name>
    <dbReference type="NCBI Taxonomy" id="2814886"/>
    <lineage>
        <taxon>Bacteria</taxon>
        <taxon>Pseudomonadati</taxon>
        <taxon>Pseudomonadota</taxon>
        <taxon>Alphaproteobacteria</taxon>
        <taxon>Hyphomicrobiales</taxon>
        <taxon>Phyllobacteriaceae</taxon>
        <taxon>Tianweitania</taxon>
    </lineage>
</organism>
<feature type="transmembrane region" description="Helical" evidence="4">
    <location>
        <begin position="798"/>
        <end position="815"/>
    </location>
</feature>
<dbReference type="Gene3D" id="2.60.420.10">
    <property type="entry name" value="Maltose phosphorylase, domain 3"/>
    <property type="match status" value="1"/>
</dbReference>
<dbReference type="InterPro" id="IPR012341">
    <property type="entry name" value="6hp_glycosidase-like_sf"/>
</dbReference>
<evidence type="ECO:0000256" key="2">
    <source>
        <dbReference type="ARBA" id="ARBA00022679"/>
    </source>
</evidence>
<dbReference type="InterPro" id="IPR008928">
    <property type="entry name" value="6-hairpin_glycosidase_sf"/>
</dbReference>
<dbReference type="Gene3D" id="2.70.98.40">
    <property type="entry name" value="Glycoside hydrolase, family 65, N-terminal domain"/>
    <property type="match status" value="2"/>
</dbReference>
<sequence length="2850" mass="315604">MDVRTDSSRLSFSDVALPAAADLPIRSTFIREESLRSLGADFANNSQSFLSDLQPFDVQERLNDNAARILAVYRATNDAVARGDTITPAAQWLLDNNHVVEETIHQVRRDLPHRFYRELPLIRVGSGQEIPRALALAWIYVAHTDSAVSESSFQALVQGFQTVQPLKIGELWALPSILRFVLIENLRRLALRVDRAREMRQIANVVADRILGSGSVRAGEEALKPLAKHAQDKSFATQLLYRLRDGSRNAGEALRWLETELENAGGDADVVIHNEHQTLSSGNVTTGNIIRSLRLVDDVEWSDWFEALSYVDDELRKTAHFSELDFASRNEYRKAIETLARRSGKTEVEVARLTLDHAGTDGDAGVFLVGSRREEFERELGYQPTFAQRFHRAWRKAGWIAVAGPVAVLTALLLLAAGLGLWALGATPAAMTVLLILFAIPAIEGAVGLYNTLTLLFLTPSRMIGYEYKEGVPAEARTLVVVPALIGSRDDIDESVRNLEVHFLANMKGELSFALLTDWNDSKHEISPEDQNLLDYARGEIRILNERYPRDTTARFHVLHRRRLWNEAEGVWMGWERKRGKLHELNLLLRGDDDTTFLTPDSPLPDGVVYVMTLDADTRMTREAATRLIGKMQHPLNRPVNDPKTGLVVSGAAILQPRVTPSLTTGDEASFFQRVFSANRGLDPYVFAVSDVYQDVFGSGTFTGKGLYHIDAVEAAWKGRIAENSVLSHDLLEGSLAGAQLVTDVELIEDYPTRYTTDASRHHRWARGDWQLLPYLFDPKSGVPGLSRWKMVDNLRRTLTPIFWVLASIAGWSLLPFTFAVQWQALLIITLFLAQTFELMDSLFPRSFDVTMRGHVSGVLRDIAFATAHVVLKVVLVAHSAWLMGDAIIRTLYRMFVSRRDLLEWRTASQASKGGNDLLGTFNTMHGALVIAVVGVAVPTIANSSGAFLGALFALFWIGSPAFAWLISRSAQSEDRLEVSADDQQSLRVVARRTWLYFETFVTSGEHFLPPDNYQENPVGIVAHRTSPTNIGVYLLSAVSARDFGWISLAETAERIDQTVSTMEKMQRYRGHLYNWYDTQTLQPLLPLYVSAVDSGNLAGHLIAVARACSDWAEAPAAYLQGDFDGVLDVTTILDETLTALPDDRRPLRPLRQRLSDRITGMRRAVATLQSEPETASIRTINLAVLSGEIRKLAGSIHAEVKSTASEELQLWAAKLAQTCEAHVNDAHTDEAGVAALRERLGALHDRARLLAFEMDFSFLFREDRKLLSIGYRTDTHQLDESCYDLLASEARLTSLFAIAKGDLPTEHWLRLGRPITEIGFRGALVSWSGSMFEYLMPPLVMKEPQGGILNQTNNLIIRRQISYARSKGIPWGISEAAFNARDREMTYQYTNFGVPGLGLKRGLANNTVIAPYATLLASQFMPHEAVTNLNRLTTMGARGRYGFYDAVDFTPSRVPEGSDHAVVQNYMAHHTGMSIVAVANVVFEGRMRDRFHSDPVIVAAELLLQEKAPRAVPVTTVRTEAAEQPATGGEELSPDTRLIENPLAGVVSTNLISNGHYFVMTTATGTGYSRFNDLAVTRWTGDASEDRSGSFLFVRDCDDNRWWSATAEPKRVEGEETRVIFANDRSVFSKRVGHILTEVEVIAVTEGDGEARRITVYNEGETERTIEITSFGEIVLAPDMADSAHPAFSKMFVETEIDAQSGAIYATRRKRSTGEPDITLAHFVTTDAGGIRETEAETDRRAFIGRGRTIADPAALEPKAHLTGSAGFTLDPVMALRARVRVPAMKKAALTFWTMVGSSRENLQEVIDRLDHPESFSRQSMMGWTHSQVQTRHVGLSLAEAANVQRLARYLLFPSPVTRTPPDSISAGMGAQSALWSLAISGDFPIFVLRISDQADLGIIAKAMRVQEYLRTRGLIADLVIINEQASSYAQDLQQAIEWHCENASMHSHDLGPRQHIFNVRRDLMDEGTYRTLLATARVVLHARHGTIADQIERAEIAELDLLQANGTGDKPTTTQQPTNRPAVAETSRSSTTLTHTPPATLQKRASGTGLEFWNGFGGFDRDGRDYVIRLDGRRSTPQPWINVIANQDFGFHVSAEGSAFTWSRNSRDFQLTPWSNDPVSNRPGEAIYIHDIKAGTTFSPVAGVVRNEHAVYEARHGQGFSTFTARHGAVETELTHVVDPADAIRLSRLTLHNKSDAAVTLRVYAYVEWVLGQNRARNAPNIVSWQEPATGALLARNPFNLDFGERCAFLASDAPSQSVTVDRAEFLGRHGDVWSPEAAITGKTLSNKVEAGIDPCSAIARDVTIAPGESAEILYLLGDAGSPDEARDLYTKHVALNFDERLNAIDAQWNRFLGTLQVNTPDPAMNAMVNAWLPYQAVACRIRARSAFYQASGAYGFRDQLQDTLAFQLHDPSLAQAQVLNAAGRQFPEGDVQHWWLPRSGAGVRTTISDDVVWLAYGTFSAITATGDASILDKEIPFIEGEVLKDGEHDAFFTPKTSETTATLYEHCARALDLGIKRTGADGLPLILGGDWNDGMNGVGKNGAGQSVWLGWFMAKTLADFAPIARERGDVARADAWEQHVERLKTALETTAWDGEWYRRGTYDDGSPLGSKHSDECSIDSIAQSWSVLSGMGEPERQQTAMDQVERQLVDDKLEIVKLFTPAFSKTSKEPGYIKSYPPGVRENGGQYTHAATWTVFALAQLGRADAAYRAFQMLLPANHALDEKAAERYRVEPYVVAADIYSSDDKGGRGGWTWYTGSAGWLYRAAVEAILGIRREGNRIFIEPVLPSSWDGFEATLRLDEATYQIKVQCGDKREISVNDAVLNDAFMQHSGAGVHEVRVIVPRSIP</sequence>
<feature type="domain" description="Glycosyl hydrolase 94 supersandwich" evidence="5">
    <location>
        <begin position="2066"/>
        <end position="2335"/>
    </location>
</feature>
<feature type="transmembrane region" description="Helical" evidence="4">
    <location>
        <begin position="430"/>
        <end position="458"/>
    </location>
</feature>
<dbReference type="Pfam" id="PF17167">
    <property type="entry name" value="Glyco_hydro_94"/>
    <property type="match status" value="1"/>
</dbReference>
<name>A0ABS5RV97_9HYPH</name>
<feature type="domain" description="Glycosyl hydrolase 94 supersandwich" evidence="5">
    <location>
        <begin position="1539"/>
        <end position="1813"/>
    </location>
</feature>
<dbReference type="InterPro" id="IPR052047">
    <property type="entry name" value="GH94_Enzymes"/>
</dbReference>
<evidence type="ECO:0000313" key="8">
    <source>
        <dbReference type="EMBL" id="MBS9720973.1"/>
    </source>
</evidence>
<evidence type="ECO:0000256" key="4">
    <source>
        <dbReference type="SAM" id="Phobius"/>
    </source>
</evidence>
<dbReference type="CDD" id="cd11756">
    <property type="entry name" value="GH94N_ChvB_NdvB_1_like"/>
    <property type="match status" value="1"/>
</dbReference>
<evidence type="ECO:0000259" key="7">
    <source>
        <dbReference type="Pfam" id="PF17167"/>
    </source>
</evidence>
<accession>A0ABS5RV97</accession>
<gene>
    <name evidence="8" type="ORF">JYU29_09780</name>
</gene>
<keyword evidence="2" id="KW-0808">Transferase</keyword>
<evidence type="ECO:0000259" key="5">
    <source>
        <dbReference type="Pfam" id="PF06165"/>
    </source>
</evidence>
<dbReference type="InterPro" id="IPR011013">
    <property type="entry name" value="Gal_mutarotase_sf_dom"/>
</dbReference>
<keyword evidence="4" id="KW-0812">Transmembrane</keyword>
<dbReference type="SUPFAM" id="SSF74650">
    <property type="entry name" value="Galactose mutarotase-like"/>
    <property type="match status" value="2"/>
</dbReference>
<keyword evidence="1" id="KW-0328">Glycosyltransferase</keyword>
<feature type="domain" description="Glycosyl hydrolase 94 catalytic" evidence="7">
    <location>
        <begin position="2351"/>
        <end position="2775"/>
    </location>
</feature>
<dbReference type="EMBL" id="JAFMNX010000002">
    <property type="protein sequence ID" value="MBS9720973.1"/>
    <property type="molecule type" value="Genomic_DNA"/>
</dbReference>
<evidence type="ECO:0000256" key="1">
    <source>
        <dbReference type="ARBA" id="ARBA00022676"/>
    </source>
</evidence>
<feature type="transmembrane region" description="Helical" evidence="4">
    <location>
        <begin position="948"/>
        <end position="967"/>
    </location>
</feature>
<dbReference type="InterPro" id="IPR037018">
    <property type="entry name" value="GH65_N"/>
</dbReference>
<evidence type="ECO:0000256" key="3">
    <source>
        <dbReference type="SAM" id="MobiDB-lite"/>
    </source>
</evidence>
<dbReference type="Pfam" id="PF10091">
    <property type="entry name" value="Glycoamylase"/>
    <property type="match status" value="1"/>
</dbReference>
<feature type="compositionally biased region" description="Polar residues" evidence="3">
    <location>
        <begin position="2007"/>
        <end position="2021"/>
    </location>
</feature>
<dbReference type="PANTHER" id="PTHR37469:SF2">
    <property type="entry name" value="CELLOBIONIC ACID PHOSPHORYLASE"/>
    <property type="match status" value="1"/>
</dbReference>
<evidence type="ECO:0000259" key="6">
    <source>
        <dbReference type="Pfam" id="PF10091"/>
    </source>
</evidence>
<evidence type="ECO:0000313" key="9">
    <source>
        <dbReference type="Proteomes" id="UP001297272"/>
    </source>
</evidence>
<dbReference type="InterPro" id="IPR010383">
    <property type="entry name" value="Glyco_hydrolase_94_b-supersand"/>
</dbReference>
<proteinExistence type="predicted"/>
<keyword evidence="9" id="KW-1185">Reference proteome</keyword>
<dbReference type="SUPFAM" id="SSF48208">
    <property type="entry name" value="Six-hairpin glycosidases"/>
    <property type="match status" value="1"/>
</dbReference>
<protein>
    <submittedName>
        <fullName evidence="8">Protein ndvB</fullName>
    </submittedName>
</protein>
<feature type="region of interest" description="Disordered" evidence="3">
    <location>
        <begin position="2007"/>
        <end position="2043"/>
    </location>
</feature>
<dbReference type="Gene3D" id="1.50.10.10">
    <property type="match status" value="1"/>
</dbReference>
<dbReference type="InterPro" id="IPR037824">
    <property type="entry name" value="GH94N_2_NdvB"/>
</dbReference>
<dbReference type="Gene3D" id="1.50.10.140">
    <property type="match status" value="2"/>
</dbReference>
<feature type="transmembrane region" description="Helical" evidence="4">
    <location>
        <begin position="399"/>
        <end position="424"/>
    </location>
</feature>
<dbReference type="InterPro" id="IPR033432">
    <property type="entry name" value="GH94_catalytic"/>
</dbReference>
<dbReference type="Proteomes" id="UP001297272">
    <property type="component" value="Unassembled WGS sequence"/>
</dbReference>
<keyword evidence="4" id="KW-0472">Membrane</keyword>
<comment type="caution">
    <text evidence="8">The sequence shown here is derived from an EMBL/GenBank/DDBJ whole genome shotgun (WGS) entry which is preliminary data.</text>
</comment>
<feature type="region of interest" description="Disordered" evidence="3">
    <location>
        <begin position="1516"/>
        <end position="1536"/>
    </location>
</feature>
<dbReference type="CDD" id="cd11753">
    <property type="entry name" value="GH94N_ChvB_NdvB_2_like"/>
    <property type="match status" value="1"/>
</dbReference>
<feature type="compositionally biased region" description="Polar residues" evidence="3">
    <location>
        <begin position="2028"/>
        <end position="2043"/>
    </location>
</feature>
<feature type="domain" description="Glycoamylase-like" evidence="6">
    <location>
        <begin position="1287"/>
        <end position="1494"/>
    </location>
</feature>
<dbReference type="InterPro" id="IPR019282">
    <property type="entry name" value="Glycoamylase-like_cons_dom"/>
</dbReference>
<keyword evidence="4" id="KW-1133">Transmembrane helix</keyword>
<reference evidence="8 9" key="1">
    <citation type="submission" date="2021-03" db="EMBL/GenBank/DDBJ databases">
        <title>Tianweitania aestuarii sp. nov., isolated from a tidal flat.</title>
        <authorList>
            <person name="Park S."/>
            <person name="Yoon J.-H."/>
        </authorList>
    </citation>
    <scope>NUCLEOTIDE SEQUENCE [LARGE SCALE GENOMIC DNA]</scope>
    <source>
        <strain evidence="8 9">BSSL-BM11</strain>
    </source>
</reference>